<reference evidence="1" key="1">
    <citation type="submission" date="2021-06" db="EMBL/GenBank/DDBJ databases">
        <title>Parelaphostrongylus tenuis whole genome reference sequence.</title>
        <authorList>
            <person name="Garwood T.J."/>
            <person name="Larsen P.A."/>
            <person name="Fountain-Jones N.M."/>
            <person name="Garbe J.R."/>
            <person name="Macchietto M.G."/>
            <person name="Kania S.A."/>
            <person name="Gerhold R.W."/>
            <person name="Richards J.E."/>
            <person name="Wolf T.M."/>
        </authorList>
    </citation>
    <scope>NUCLEOTIDE SEQUENCE</scope>
    <source>
        <strain evidence="1">MNPRO001-30</strain>
        <tissue evidence="1">Meninges</tissue>
    </source>
</reference>
<evidence type="ECO:0000313" key="1">
    <source>
        <dbReference type="EMBL" id="KAJ1373366.1"/>
    </source>
</evidence>
<dbReference type="EMBL" id="JAHQIW010007268">
    <property type="protein sequence ID" value="KAJ1373366.1"/>
    <property type="molecule type" value="Genomic_DNA"/>
</dbReference>
<evidence type="ECO:0000313" key="2">
    <source>
        <dbReference type="Proteomes" id="UP001196413"/>
    </source>
</evidence>
<sequence length="55" mass="6142">MLNPLNDRFSKRIVGVEVVSWPGQPQSRQAVCVEKGQAYAVSSEAQSIWQEGHDQ</sequence>
<protein>
    <submittedName>
        <fullName evidence="1">Uncharacterized protein</fullName>
    </submittedName>
</protein>
<name>A0AAD5RC56_PARTN</name>
<accession>A0AAD5RC56</accession>
<gene>
    <name evidence="1" type="ORF">KIN20_035743</name>
</gene>
<dbReference type="AlphaFoldDB" id="A0AAD5RC56"/>
<organism evidence="1 2">
    <name type="scientific">Parelaphostrongylus tenuis</name>
    <name type="common">Meningeal worm</name>
    <dbReference type="NCBI Taxonomy" id="148309"/>
    <lineage>
        <taxon>Eukaryota</taxon>
        <taxon>Metazoa</taxon>
        <taxon>Ecdysozoa</taxon>
        <taxon>Nematoda</taxon>
        <taxon>Chromadorea</taxon>
        <taxon>Rhabditida</taxon>
        <taxon>Rhabditina</taxon>
        <taxon>Rhabditomorpha</taxon>
        <taxon>Strongyloidea</taxon>
        <taxon>Metastrongylidae</taxon>
        <taxon>Parelaphostrongylus</taxon>
    </lineage>
</organism>
<keyword evidence="2" id="KW-1185">Reference proteome</keyword>
<dbReference type="Proteomes" id="UP001196413">
    <property type="component" value="Unassembled WGS sequence"/>
</dbReference>
<proteinExistence type="predicted"/>
<comment type="caution">
    <text evidence="1">The sequence shown here is derived from an EMBL/GenBank/DDBJ whole genome shotgun (WGS) entry which is preliminary data.</text>
</comment>